<gene>
    <name evidence="3" type="primary">LOC113215023</name>
</gene>
<dbReference type="SMART" id="SM00256">
    <property type="entry name" value="FBOX"/>
    <property type="match status" value="1"/>
</dbReference>
<dbReference type="SUPFAM" id="SSF81383">
    <property type="entry name" value="F-box domain"/>
    <property type="match status" value="1"/>
</dbReference>
<feature type="domain" description="F-box" evidence="1">
    <location>
        <begin position="1"/>
        <end position="44"/>
    </location>
</feature>
<dbReference type="RefSeq" id="XP_052131611.1">
    <property type="nucleotide sequence ID" value="XM_052275651.1"/>
</dbReference>
<organism evidence="2 3">
    <name type="scientific">Frankliniella occidentalis</name>
    <name type="common">Western flower thrips</name>
    <name type="synonym">Euthrips occidentalis</name>
    <dbReference type="NCBI Taxonomy" id="133901"/>
    <lineage>
        <taxon>Eukaryota</taxon>
        <taxon>Metazoa</taxon>
        <taxon>Ecdysozoa</taxon>
        <taxon>Arthropoda</taxon>
        <taxon>Hexapoda</taxon>
        <taxon>Insecta</taxon>
        <taxon>Pterygota</taxon>
        <taxon>Neoptera</taxon>
        <taxon>Paraneoptera</taxon>
        <taxon>Thysanoptera</taxon>
        <taxon>Terebrantia</taxon>
        <taxon>Thripoidea</taxon>
        <taxon>Thripidae</taxon>
        <taxon>Frankliniella</taxon>
    </lineage>
</organism>
<evidence type="ECO:0000313" key="2">
    <source>
        <dbReference type="Proteomes" id="UP000504606"/>
    </source>
</evidence>
<sequence>MEALPDDALLAVLHRLDNGDLVRCRRVCRRLRDVVGHPELWRDRDISGGFLLMSPPPPRCRRLALTGWRKLPVGSATAVRTTSCAAAGLSILVDAHPLVAAGVIRRQAELGRLTELDISFSPACWRAGEGLLLRSALQVGGLRELHIGSSKHSYTTGWSSPVPPSLKKLAYGGDDAALLKVLLRAHAATLEEVRLDHLGGWDREVTDVLSSIANPWELQCHVVRGLGPKLAECCSLTSLRLTVQDVPAMDYCDAIDFVRYSHITRFYVRARGRCKLPILLVRSLGDDGTPVSKSKVTHLEVDLRESPLVEDVVLYRATKVAFILLGDFLPALKELIFNGEHCALVPRD</sequence>
<dbReference type="PROSITE" id="PS50181">
    <property type="entry name" value="FBOX"/>
    <property type="match status" value="1"/>
</dbReference>
<evidence type="ECO:0000313" key="3">
    <source>
        <dbReference type="RefSeq" id="XP_052131611.1"/>
    </source>
</evidence>
<reference evidence="3" key="1">
    <citation type="submission" date="2025-08" db="UniProtKB">
        <authorList>
            <consortium name="RefSeq"/>
        </authorList>
    </citation>
    <scope>IDENTIFICATION</scope>
    <source>
        <tissue evidence="3">Whole organism</tissue>
    </source>
</reference>
<evidence type="ECO:0000259" key="1">
    <source>
        <dbReference type="PROSITE" id="PS50181"/>
    </source>
</evidence>
<dbReference type="Pfam" id="PF12937">
    <property type="entry name" value="F-box-like"/>
    <property type="match status" value="1"/>
</dbReference>
<name>A0A9C6X9A8_FRAOC</name>
<dbReference type="Gene3D" id="1.20.1280.50">
    <property type="match status" value="1"/>
</dbReference>
<protein>
    <submittedName>
        <fullName evidence="3">Uncharacterized protein LOC113215023 isoform X3</fullName>
    </submittedName>
</protein>
<dbReference type="InterPro" id="IPR001810">
    <property type="entry name" value="F-box_dom"/>
</dbReference>
<keyword evidence="2" id="KW-1185">Reference proteome</keyword>
<dbReference type="GeneID" id="113215023"/>
<accession>A0A9C6X9A8</accession>
<dbReference type="InterPro" id="IPR036047">
    <property type="entry name" value="F-box-like_dom_sf"/>
</dbReference>
<dbReference type="AlphaFoldDB" id="A0A9C6X9A8"/>
<dbReference type="Proteomes" id="UP000504606">
    <property type="component" value="Unplaced"/>
</dbReference>
<proteinExistence type="predicted"/>